<keyword evidence="2" id="KW-1185">Reference proteome</keyword>
<reference evidence="1" key="1">
    <citation type="submission" date="2018-08" db="EMBL/GenBank/DDBJ databases">
        <authorList>
            <person name="Rossello M."/>
        </authorList>
    </citation>
    <scope>NUCLEOTIDE SEQUENCE [LARGE SCALE GENOMIC DNA]</scope>
    <source>
        <strain evidence="1">cv. Chinese Spring</strain>
    </source>
</reference>
<dbReference type="AlphaFoldDB" id="A0A3B6NRK6"/>
<dbReference type="Gramene" id="TraesLAC6A03G03294760.1">
    <property type="protein sequence ID" value="TraesLAC6A03G03294760.1"/>
    <property type="gene ID" value="TraesLAC6A03G03294760"/>
</dbReference>
<protein>
    <submittedName>
        <fullName evidence="1">Uncharacterized protein</fullName>
    </submittedName>
</protein>
<dbReference type="Gramene" id="TraesNOR6A03G03371660.1">
    <property type="protein sequence ID" value="TraesNOR6A03G03371660.1"/>
    <property type="gene ID" value="TraesNOR6A03G03371660"/>
</dbReference>
<dbReference type="Gramene" id="TraesJAG6A03G03332650.1">
    <property type="protein sequence ID" value="TraesJAG6A03G03332650.1"/>
    <property type="gene ID" value="TraesJAG6A03G03332650"/>
</dbReference>
<dbReference type="EnsemblPlants" id="TraesCS6A02G211800.1">
    <property type="protein sequence ID" value="TraesCS6A02G211800.1"/>
    <property type="gene ID" value="TraesCS6A02G211800"/>
</dbReference>
<dbReference type="Gramene" id="TraesROB_scaffold_161302_01G000100.1">
    <property type="protein sequence ID" value="TraesROB_scaffold_161302_01G000100.1"/>
    <property type="gene ID" value="TraesROB_scaffold_161302_01G000100"/>
</dbReference>
<dbReference type="Gramene" id="TraesSTA6A03G03330000.1">
    <property type="protein sequence ID" value="TraesSTA6A03G03330000.1"/>
    <property type="gene ID" value="TraesSTA6A03G03330000"/>
</dbReference>
<dbReference type="Gramene" id="TraesJUL6A03G03365850.1">
    <property type="protein sequence ID" value="TraesJUL6A03G03365850.1"/>
    <property type="gene ID" value="TraesJUL6A03G03365850"/>
</dbReference>
<dbReference type="Gramene" id="TraesCAD_scaffold_037146_01G000200.1">
    <property type="protein sequence ID" value="TraesCAD_scaffold_037146_01G000200.1"/>
    <property type="gene ID" value="TraesCAD_scaffold_037146_01G000200"/>
</dbReference>
<proteinExistence type="predicted"/>
<dbReference type="Gramene" id="TraesCS6A03G0582400.1">
    <property type="protein sequence ID" value="TraesCS6A03G0582400.1.CDS"/>
    <property type="gene ID" value="TraesCS6A03G0582400"/>
</dbReference>
<dbReference type="Gramene" id="TraesCS6A02G211800.1">
    <property type="protein sequence ID" value="TraesCS6A02G211800.1"/>
    <property type="gene ID" value="TraesCS6A02G211800"/>
</dbReference>
<evidence type="ECO:0000313" key="2">
    <source>
        <dbReference type="Proteomes" id="UP000019116"/>
    </source>
</evidence>
<dbReference type="Gramene" id="TraesCLE_scaffold_144110_01G000200.1">
    <property type="protein sequence ID" value="TraesCLE_scaffold_144110_01G000200.1"/>
    <property type="gene ID" value="TraesCLE_scaffold_144110_01G000200"/>
</dbReference>
<dbReference type="Proteomes" id="UP000019116">
    <property type="component" value="Chromosome 6A"/>
</dbReference>
<evidence type="ECO:0000313" key="1">
    <source>
        <dbReference type="EnsemblPlants" id="TraesCS6A02G211800.1"/>
    </source>
</evidence>
<dbReference type="Gramene" id="TraesWEE_scaffold_130690_01G000100.1">
    <property type="protein sequence ID" value="TraesWEE_scaffold_130690_01G000100.1"/>
    <property type="gene ID" value="TraesWEE_scaffold_130690_01G000100"/>
</dbReference>
<organism evidence="1">
    <name type="scientific">Triticum aestivum</name>
    <name type="common">Wheat</name>
    <dbReference type="NCBI Taxonomy" id="4565"/>
    <lineage>
        <taxon>Eukaryota</taxon>
        <taxon>Viridiplantae</taxon>
        <taxon>Streptophyta</taxon>
        <taxon>Embryophyta</taxon>
        <taxon>Tracheophyta</taxon>
        <taxon>Spermatophyta</taxon>
        <taxon>Magnoliopsida</taxon>
        <taxon>Liliopsida</taxon>
        <taxon>Poales</taxon>
        <taxon>Poaceae</taxon>
        <taxon>BOP clade</taxon>
        <taxon>Pooideae</taxon>
        <taxon>Triticodae</taxon>
        <taxon>Triticeae</taxon>
        <taxon>Triticinae</taxon>
        <taxon>Triticum</taxon>
    </lineage>
</organism>
<accession>A0A3B6NRK6</accession>
<dbReference type="Gramene" id="TraesSYM6A03G03280650.1">
    <property type="protein sequence ID" value="TraesSYM6A03G03280650.1"/>
    <property type="gene ID" value="TraesSYM6A03G03280650"/>
</dbReference>
<dbReference type="Gramene" id="TraesMAC6A03G03339060.1">
    <property type="protein sequence ID" value="TraesMAC6A03G03339060.1"/>
    <property type="gene ID" value="TraesMAC6A03G03339060"/>
</dbReference>
<name>A0A3B6NRK6_WHEAT</name>
<sequence length="182" mass="20132">MTADPPTSHVPPNLFHPSPDVLHAALATEMTVNLWLHGAAARHGTRRYGGQSRDTMPLPPLSVAFSAAPGAQRGGTRHASRIVLDAAAHNPASRLFQRPPSVRRNVWTTVGKRKSVLSINRVKGSSMESSNRSMDKAKENPYVVLSGLLLQVILLKSDRDGRLFYKLMIDIRELHILIYRDN</sequence>
<reference evidence="1" key="2">
    <citation type="submission" date="2018-10" db="UniProtKB">
        <authorList>
            <consortium name="EnsemblPlants"/>
        </authorList>
    </citation>
    <scope>IDENTIFICATION</scope>
</reference>
<dbReference type="Gramene" id="TraesPARA_EIv1.0_1944380.1">
    <property type="protein sequence ID" value="TraesPARA_EIv1.0_1944380.1.CDS"/>
    <property type="gene ID" value="TraesPARA_EIv1.0_1944380"/>
</dbReference>